<proteinExistence type="predicted"/>
<dbReference type="AlphaFoldDB" id="A0A8X7BIQ8"/>
<name>A0A8X7BIQ8_TRICX</name>
<evidence type="ECO:0000313" key="2">
    <source>
        <dbReference type="Proteomes" id="UP000887159"/>
    </source>
</evidence>
<gene>
    <name evidence="1" type="ORF">TNCV_1241211</name>
</gene>
<accession>A0A8X7BIQ8</accession>
<comment type="caution">
    <text evidence="1">The sequence shown here is derived from an EMBL/GenBank/DDBJ whole genome shotgun (WGS) entry which is preliminary data.</text>
</comment>
<protein>
    <submittedName>
        <fullName evidence="1">Uncharacterized protein</fullName>
    </submittedName>
</protein>
<evidence type="ECO:0000313" key="1">
    <source>
        <dbReference type="EMBL" id="GFY33271.1"/>
    </source>
</evidence>
<reference evidence="1" key="1">
    <citation type="submission" date="2020-08" db="EMBL/GenBank/DDBJ databases">
        <title>Multicomponent nature underlies the extraordinary mechanical properties of spider dragline silk.</title>
        <authorList>
            <person name="Kono N."/>
            <person name="Nakamura H."/>
            <person name="Mori M."/>
            <person name="Yoshida Y."/>
            <person name="Ohtoshi R."/>
            <person name="Malay A.D."/>
            <person name="Moran D.A.P."/>
            <person name="Tomita M."/>
            <person name="Numata K."/>
            <person name="Arakawa K."/>
        </authorList>
    </citation>
    <scope>NUCLEOTIDE SEQUENCE</scope>
</reference>
<keyword evidence="2" id="KW-1185">Reference proteome</keyword>
<dbReference type="Proteomes" id="UP000887159">
    <property type="component" value="Unassembled WGS sequence"/>
</dbReference>
<sequence>MRAKGKSYFTLVSFCRLNSAITNQSNVSELVFIHKGILHVITALNYDIKLSVGLPFQRLLKRKIYLIGIHRLHNDVAIGSNTRTFDDVQLNFELRSSDEERTRKLASPPHDKGGL</sequence>
<dbReference type="EMBL" id="BMAU01021409">
    <property type="protein sequence ID" value="GFY33271.1"/>
    <property type="molecule type" value="Genomic_DNA"/>
</dbReference>
<organism evidence="1 2">
    <name type="scientific">Trichonephila clavipes</name>
    <name type="common">Golden silk orbweaver</name>
    <name type="synonym">Nephila clavipes</name>
    <dbReference type="NCBI Taxonomy" id="2585209"/>
    <lineage>
        <taxon>Eukaryota</taxon>
        <taxon>Metazoa</taxon>
        <taxon>Ecdysozoa</taxon>
        <taxon>Arthropoda</taxon>
        <taxon>Chelicerata</taxon>
        <taxon>Arachnida</taxon>
        <taxon>Araneae</taxon>
        <taxon>Araneomorphae</taxon>
        <taxon>Entelegynae</taxon>
        <taxon>Araneoidea</taxon>
        <taxon>Nephilidae</taxon>
        <taxon>Trichonephila</taxon>
    </lineage>
</organism>